<dbReference type="Gene3D" id="3.30.460.10">
    <property type="entry name" value="Beta Polymerase, domain 2"/>
    <property type="match status" value="1"/>
</dbReference>
<dbReference type="PROSITE" id="PS51831">
    <property type="entry name" value="HD"/>
    <property type="match status" value="1"/>
</dbReference>
<dbReference type="Pfam" id="PF02824">
    <property type="entry name" value="TGS"/>
    <property type="match status" value="1"/>
</dbReference>
<comment type="catalytic activity">
    <reaction evidence="5">
        <text>GTP + ATP = guanosine 3'-diphosphate 5'-triphosphate + AMP</text>
        <dbReference type="Rhea" id="RHEA:22088"/>
        <dbReference type="ChEBI" id="CHEBI:30616"/>
        <dbReference type="ChEBI" id="CHEBI:37565"/>
        <dbReference type="ChEBI" id="CHEBI:142410"/>
        <dbReference type="ChEBI" id="CHEBI:456215"/>
        <dbReference type="EC" id="2.7.6.5"/>
    </reaction>
</comment>
<dbReference type="NCBIfam" id="TIGR00691">
    <property type="entry name" value="spoT_relA"/>
    <property type="match status" value="1"/>
</dbReference>
<dbReference type="SMART" id="SM00954">
    <property type="entry name" value="RelA_SpoT"/>
    <property type="match status" value="1"/>
</dbReference>
<evidence type="ECO:0000256" key="1">
    <source>
        <dbReference type="ARBA" id="ARBA00013251"/>
    </source>
</evidence>
<organism evidence="10 11">
    <name type="scientific">Roseiterribacter gracilis</name>
    <dbReference type="NCBI Taxonomy" id="2812848"/>
    <lineage>
        <taxon>Bacteria</taxon>
        <taxon>Pseudomonadati</taxon>
        <taxon>Pseudomonadota</taxon>
        <taxon>Alphaproteobacteria</taxon>
        <taxon>Rhodospirillales</taxon>
        <taxon>Roseiterribacteraceae</taxon>
        <taxon>Roseiterribacter</taxon>
    </lineage>
</organism>
<name>A0A8S8X9A1_9PROT</name>
<dbReference type="FunFam" id="3.10.20.30:FF:000002">
    <property type="entry name" value="GTP pyrophosphokinase (RelA/SpoT)"/>
    <property type="match status" value="1"/>
</dbReference>
<feature type="domain" description="ACT" evidence="7">
    <location>
        <begin position="658"/>
        <end position="732"/>
    </location>
</feature>
<dbReference type="Gene3D" id="3.30.70.260">
    <property type="match status" value="1"/>
</dbReference>
<dbReference type="GO" id="GO:0008728">
    <property type="term" value="F:GTP diphosphokinase activity"/>
    <property type="evidence" value="ECO:0007669"/>
    <property type="project" value="UniProtKB-EC"/>
</dbReference>
<dbReference type="GO" id="GO:0005886">
    <property type="term" value="C:plasma membrane"/>
    <property type="evidence" value="ECO:0007669"/>
    <property type="project" value="TreeGrafter"/>
</dbReference>
<dbReference type="SUPFAM" id="SSF109604">
    <property type="entry name" value="HD-domain/PDEase-like"/>
    <property type="match status" value="1"/>
</dbReference>
<evidence type="ECO:0000256" key="4">
    <source>
        <dbReference type="ARBA" id="ARBA00032407"/>
    </source>
</evidence>
<dbReference type="SUPFAM" id="SSF81271">
    <property type="entry name" value="TGS-like"/>
    <property type="match status" value="1"/>
</dbReference>
<dbReference type="Pfam" id="PF13328">
    <property type="entry name" value="HD_4"/>
    <property type="match status" value="1"/>
</dbReference>
<evidence type="ECO:0000256" key="5">
    <source>
        <dbReference type="ARBA" id="ARBA00048244"/>
    </source>
</evidence>
<dbReference type="InterPro" id="IPR012675">
    <property type="entry name" value="Beta-grasp_dom_sf"/>
</dbReference>
<sequence>MIRQYELVDRVKAYDPQADEDALNRAYVYSMKVHGAQTRASGDPYFSHPLEVAGILTELKLDTASIVTALLHDTIEDTSATLADIERLFGKEIAELVDGVTKLSRIELAADDDPKRAESAKQAENFRKLVLAMSRDIRVLLVKLADRLHNMRTLHYVKDPAKRKRIARETLEIYAPLAERIGIHQVKDELEDLSFAEINADARDSILARLQYLRKEGGGLVGRILAELKEKIAEHGLEIDVSGREKSPYSIWRKMQVKNVAFEQLSDIMAFRVVVDTIEQCYQALGAIHGRYPVVPGRFKDYISTPKPNGYQSLHTTVLGPERQRIEIQIRTKDMHEVAELGVAAHWAYKSNERADGRQYKWLRDFLDILEQAQKPEEFLEHTKLELFQDQVFCFTPKGDLIQLPRGSTPVDFAYAVHSEVGDHTVGAKVNGRIVPLSSTLSNGDQVEIATSKSQTPAPSWERFVVTGKARARIRRYIRTQQHGEYVSLGRAMLQKLFRAEGYEYTEKALQQVLKIFRQDTADDLLADVGAGIHTAREVFNAIFPGHKTQTTPADKAEKLLTEEKVVPIARERAKKKATGKDRPLPIKGLIAGVAVHFAGCCHPVPGDRIVGIITTGKGVTVHTIDCETLEGFQDTPERWLDVSWDDELDLGDSHVGRLQVVIANEPGALGTLSTVIGKNQGNIINLRVTSRSIDFWEMLIDIQVRDVKHLSNIIAALRATPAINQVDRSRGQ</sequence>
<dbReference type="EC" id="2.7.6.5" evidence="1"/>
<proteinExistence type="inferred from homology"/>
<evidence type="ECO:0000256" key="6">
    <source>
        <dbReference type="RuleBase" id="RU003847"/>
    </source>
</evidence>
<dbReference type="Proteomes" id="UP000681075">
    <property type="component" value="Unassembled WGS sequence"/>
</dbReference>
<comment type="function">
    <text evidence="6">In eubacteria ppGpp (guanosine 3'-diphosphate 5'-diphosphate) is a mediator of the stringent response that coordinates a variety of cellular activities in response to changes in nutritional abundance.</text>
</comment>
<dbReference type="Gene3D" id="3.10.20.30">
    <property type="match status" value="1"/>
</dbReference>
<dbReference type="InterPro" id="IPR006674">
    <property type="entry name" value="HD_domain"/>
</dbReference>
<dbReference type="PANTHER" id="PTHR21262:SF36">
    <property type="entry name" value="BIFUNCTIONAL (P)PPGPP SYNTHASE_HYDROLASE SPOT"/>
    <property type="match status" value="1"/>
</dbReference>
<evidence type="ECO:0000256" key="2">
    <source>
        <dbReference type="ARBA" id="ARBA00014315"/>
    </source>
</evidence>
<dbReference type="AlphaFoldDB" id="A0A8S8X9A1"/>
<dbReference type="InterPro" id="IPR004095">
    <property type="entry name" value="TGS"/>
</dbReference>
<dbReference type="InterPro" id="IPR045600">
    <property type="entry name" value="RelA/SpoT_AH_RIS"/>
</dbReference>
<dbReference type="EMBL" id="BOPV01000001">
    <property type="protein sequence ID" value="GIL38652.1"/>
    <property type="molecule type" value="Genomic_DNA"/>
</dbReference>
<dbReference type="InterPro" id="IPR007685">
    <property type="entry name" value="RelA_SpoT"/>
</dbReference>
<gene>
    <name evidence="10" type="ORF">TMPK1_08890</name>
</gene>
<protein>
    <recommendedName>
        <fullName evidence="2">GTP pyrophosphokinase rsh</fullName>
        <ecNumber evidence="1">2.7.6.5</ecNumber>
    </recommendedName>
    <alternativeName>
        <fullName evidence="4">(p)ppGpp synthase</fullName>
    </alternativeName>
    <alternativeName>
        <fullName evidence="3">ATP:GTP 3'-pyrophosphotransferase</fullName>
    </alternativeName>
</protein>
<accession>A0A8S8X9A1</accession>
<feature type="domain" description="TGS" evidence="9">
    <location>
        <begin position="390"/>
        <end position="451"/>
    </location>
</feature>
<evidence type="ECO:0000256" key="3">
    <source>
        <dbReference type="ARBA" id="ARBA00029754"/>
    </source>
</evidence>
<dbReference type="SUPFAM" id="SSF55021">
    <property type="entry name" value="ACT-like"/>
    <property type="match status" value="1"/>
</dbReference>
<dbReference type="InterPro" id="IPR003607">
    <property type="entry name" value="HD/PDEase_dom"/>
</dbReference>
<dbReference type="SMART" id="SM00471">
    <property type="entry name" value="HDc"/>
    <property type="match status" value="1"/>
</dbReference>
<dbReference type="CDD" id="cd00077">
    <property type="entry name" value="HDc"/>
    <property type="match status" value="1"/>
</dbReference>
<dbReference type="GO" id="GO:0015969">
    <property type="term" value="P:guanosine tetraphosphate metabolic process"/>
    <property type="evidence" value="ECO:0007669"/>
    <property type="project" value="InterPro"/>
</dbReference>
<keyword evidence="11" id="KW-1185">Reference proteome</keyword>
<evidence type="ECO:0000259" key="9">
    <source>
        <dbReference type="PROSITE" id="PS51880"/>
    </source>
</evidence>
<evidence type="ECO:0000313" key="10">
    <source>
        <dbReference type="EMBL" id="GIL38652.1"/>
    </source>
</evidence>
<evidence type="ECO:0000313" key="11">
    <source>
        <dbReference type="Proteomes" id="UP000681075"/>
    </source>
</evidence>
<dbReference type="PROSITE" id="PS51880">
    <property type="entry name" value="TGS"/>
    <property type="match status" value="1"/>
</dbReference>
<dbReference type="RefSeq" id="WP_420241702.1">
    <property type="nucleotide sequence ID" value="NZ_BOPV01000001.1"/>
</dbReference>
<dbReference type="FunFam" id="3.30.460.10:FF:000001">
    <property type="entry name" value="GTP pyrophosphokinase RelA"/>
    <property type="match status" value="1"/>
</dbReference>
<dbReference type="PANTHER" id="PTHR21262">
    <property type="entry name" value="GUANOSINE-3',5'-BIS DIPHOSPHATE 3'-PYROPHOSPHOHYDROLASE"/>
    <property type="match status" value="1"/>
</dbReference>
<dbReference type="GO" id="GO:0042594">
    <property type="term" value="P:response to starvation"/>
    <property type="evidence" value="ECO:0007669"/>
    <property type="project" value="TreeGrafter"/>
</dbReference>
<comment type="similarity">
    <text evidence="6">Belongs to the relA/spoT family.</text>
</comment>
<dbReference type="CDD" id="cd05399">
    <property type="entry name" value="NT_Rel-Spo_like"/>
    <property type="match status" value="1"/>
</dbReference>
<dbReference type="Pfam" id="PF19296">
    <property type="entry name" value="RelA_AH_RIS"/>
    <property type="match status" value="1"/>
</dbReference>
<reference evidence="10" key="1">
    <citation type="submission" date="2021-02" db="EMBL/GenBank/DDBJ databases">
        <title>Genome sequence of Rhodospirillales sp. strain TMPK1 isolated from soil.</title>
        <authorList>
            <person name="Nakai R."/>
            <person name="Kusada H."/>
            <person name="Tamaki H."/>
        </authorList>
    </citation>
    <scope>NUCLEOTIDE SEQUENCE</scope>
    <source>
        <strain evidence="10">TMPK1</strain>
    </source>
</reference>
<dbReference type="CDD" id="cd04876">
    <property type="entry name" value="ACT_RelA-SpoT"/>
    <property type="match status" value="1"/>
</dbReference>
<dbReference type="InterPro" id="IPR033655">
    <property type="entry name" value="TGS_RelA/SpoT"/>
</dbReference>
<dbReference type="InterPro" id="IPR012676">
    <property type="entry name" value="TGS-like"/>
</dbReference>
<evidence type="ECO:0000259" key="7">
    <source>
        <dbReference type="PROSITE" id="PS51671"/>
    </source>
</evidence>
<dbReference type="PROSITE" id="PS51671">
    <property type="entry name" value="ACT"/>
    <property type="match status" value="1"/>
</dbReference>
<dbReference type="GO" id="GO:0008893">
    <property type="term" value="F:guanosine-3',5'-bis(diphosphate) 3'-diphosphatase activity"/>
    <property type="evidence" value="ECO:0007669"/>
    <property type="project" value="TreeGrafter"/>
</dbReference>
<dbReference type="InterPro" id="IPR004811">
    <property type="entry name" value="RelA/Spo_fam"/>
</dbReference>
<dbReference type="Pfam" id="PF13291">
    <property type="entry name" value="ACT_4"/>
    <property type="match status" value="1"/>
</dbReference>
<feature type="domain" description="HD" evidence="8">
    <location>
        <begin position="45"/>
        <end position="151"/>
    </location>
</feature>
<dbReference type="Gene3D" id="1.10.3210.10">
    <property type="entry name" value="Hypothetical protein af1432"/>
    <property type="match status" value="1"/>
</dbReference>
<dbReference type="InterPro" id="IPR045865">
    <property type="entry name" value="ACT-like_dom_sf"/>
</dbReference>
<dbReference type="Pfam" id="PF04607">
    <property type="entry name" value="RelA_SpoT"/>
    <property type="match status" value="1"/>
</dbReference>
<dbReference type="CDD" id="cd01668">
    <property type="entry name" value="TGS_RSH"/>
    <property type="match status" value="1"/>
</dbReference>
<dbReference type="InterPro" id="IPR043519">
    <property type="entry name" value="NT_sf"/>
</dbReference>
<evidence type="ECO:0000259" key="8">
    <source>
        <dbReference type="PROSITE" id="PS51831"/>
    </source>
</evidence>
<dbReference type="InterPro" id="IPR002912">
    <property type="entry name" value="ACT_dom"/>
</dbReference>
<comment type="caution">
    <text evidence="10">The sequence shown here is derived from an EMBL/GenBank/DDBJ whole genome shotgun (WGS) entry which is preliminary data.</text>
</comment>
<dbReference type="FunFam" id="1.10.3210.10:FF:000001">
    <property type="entry name" value="GTP pyrophosphokinase RelA"/>
    <property type="match status" value="1"/>
</dbReference>
<dbReference type="SUPFAM" id="SSF81301">
    <property type="entry name" value="Nucleotidyltransferase"/>
    <property type="match status" value="1"/>
</dbReference>
<dbReference type="GO" id="GO:0015949">
    <property type="term" value="P:nucleobase-containing small molecule interconversion"/>
    <property type="evidence" value="ECO:0007669"/>
    <property type="project" value="UniProtKB-ARBA"/>
</dbReference>